<keyword evidence="4" id="KW-0863">Zinc-finger</keyword>
<feature type="compositionally biased region" description="Polar residues" evidence="5">
    <location>
        <begin position="75"/>
        <end position="84"/>
    </location>
</feature>
<keyword evidence="1 2" id="KW-0694">RNA-binding</keyword>
<dbReference type="InterPro" id="IPR000571">
    <property type="entry name" value="Znf_CCCH"/>
</dbReference>
<proteinExistence type="predicted"/>
<evidence type="ECO:0000259" key="6">
    <source>
        <dbReference type="PROSITE" id="PS50102"/>
    </source>
</evidence>
<dbReference type="PROSITE" id="PS50103">
    <property type="entry name" value="ZF_C3H1"/>
    <property type="match status" value="1"/>
</dbReference>
<feature type="region of interest" description="Disordered" evidence="5">
    <location>
        <begin position="20"/>
        <end position="92"/>
    </location>
</feature>
<dbReference type="PROSITE" id="PS50005">
    <property type="entry name" value="TPR"/>
    <property type="match status" value="2"/>
</dbReference>
<evidence type="ECO:0000256" key="1">
    <source>
        <dbReference type="ARBA" id="ARBA00022884"/>
    </source>
</evidence>
<dbReference type="SUPFAM" id="SSF48452">
    <property type="entry name" value="TPR-like"/>
    <property type="match status" value="1"/>
</dbReference>
<feature type="repeat" description="TPR" evidence="3">
    <location>
        <begin position="220"/>
        <end position="253"/>
    </location>
</feature>
<dbReference type="PANTHER" id="PTHR47678">
    <property type="entry name" value="TETRATRICOPEPTIDE REPEAT PROTEIN 31"/>
    <property type="match status" value="1"/>
</dbReference>
<dbReference type="CDD" id="cd00590">
    <property type="entry name" value="RRM_SF"/>
    <property type="match status" value="1"/>
</dbReference>
<dbReference type="Pfam" id="PF00515">
    <property type="entry name" value="TPR_1"/>
    <property type="match status" value="1"/>
</dbReference>
<dbReference type="SMART" id="SM00360">
    <property type="entry name" value="RRM"/>
    <property type="match status" value="1"/>
</dbReference>
<evidence type="ECO:0000256" key="5">
    <source>
        <dbReference type="SAM" id="MobiDB-lite"/>
    </source>
</evidence>
<dbReference type="InterPro" id="IPR012677">
    <property type="entry name" value="Nucleotide-bd_a/b_plait_sf"/>
</dbReference>
<sequence>MCVLLNETTVHVLHSDVVEKNAKELVAEEEREKRKAKKRKEKKKRRREKKKGKENENGNAIVNVNESTSSKKESNMQQKNGSSRTNKRPINDSSEDVIDEEEFLDPNSAFVSIAISKNKKSTTSSISTLEKSRNGSGRKIFSDNEDVIVAESERLAMAGYNMASREQYEQAVDYFTRAIRLIHNDHRFFGNRSFCYCQLGHFSKALKDADKAIGIAPQNPKGYYRRGEALHGLKQYKEAEKAFEKVLQLDNECDDAQQELENCRVFQLVEMGFPEKQCRASIKQFHTLQAAIDGLTSNCPLSMNKSDIFYSDEELDNSYPEFESTTQHASSVLKDIKMDPSNPEGHTSLWVGNITQKVTEKQLTALFNKYGPLLNIRLLSEKFCAFVNYRTKTAPGLAMKHLQGKEIGGDHLLIRFPNNPVAEGYQQILVKKKEIKPAPVVSTSCSKLSGPVNGNECHFWRTTGCAFSDKCRYKHVKENKGIDKKPWHKSS</sequence>
<dbReference type="SUPFAM" id="SSF54928">
    <property type="entry name" value="RNA-binding domain, RBD"/>
    <property type="match status" value="1"/>
</dbReference>
<dbReference type="SUPFAM" id="SSF46934">
    <property type="entry name" value="UBA-like"/>
    <property type="match status" value="1"/>
</dbReference>
<protein>
    <submittedName>
        <fullName evidence="8">Uncharacterized protein</fullName>
    </submittedName>
</protein>
<dbReference type="InterPro" id="IPR019734">
    <property type="entry name" value="TPR_rpt"/>
</dbReference>
<dbReference type="SMART" id="SM00028">
    <property type="entry name" value="TPR"/>
    <property type="match status" value="3"/>
</dbReference>
<evidence type="ECO:0000256" key="4">
    <source>
        <dbReference type="PROSITE-ProRule" id="PRU00723"/>
    </source>
</evidence>
<dbReference type="InterPro" id="IPR000504">
    <property type="entry name" value="RRM_dom"/>
</dbReference>
<dbReference type="InterPro" id="IPR035979">
    <property type="entry name" value="RBD_domain_sf"/>
</dbReference>
<keyword evidence="4" id="KW-0862">Zinc</keyword>
<dbReference type="CDD" id="cd14270">
    <property type="entry name" value="UBA"/>
    <property type="match status" value="1"/>
</dbReference>
<feature type="zinc finger region" description="C3H1-type" evidence="4">
    <location>
        <begin position="451"/>
        <end position="478"/>
    </location>
</feature>
<feature type="repeat" description="TPR" evidence="3">
    <location>
        <begin position="152"/>
        <end position="185"/>
    </location>
</feature>
<name>A0A7R9IDI2_9NEOP</name>
<reference evidence="8" key="1">
    <citation type="submission" date="2020-11" db="EMBL/GenBank/DDBJ databases">
        <authorList>
            <person name="Tran Van P."/>
        </authorList>
    </citation>
    <scope>NUCLEOTIDE SEQUENCE</scope>
</reference>
<evidence type="ECO:0000259" key="7">
    <source>
        <dbReference type="PROSITE" id="PS50103"/>
    </source>
</evidence>
<dbReference type="PANTHER" id="PTHR47678:SF4">
    <property type="entry name" value="SHOCK PROTEIN 70 (HSP70)-INTERACTING PROTEIN, PUTATIVE-RELATED"/>
    <property type="match status" value="1"/>
</dbReference>
<dbReference type="EMBL" id="OE000845">
    <property type="protein sequence ID" value="CAD7455208.1"/>
    <property type="molecule type" value="Genomic_DNA"/>
</dbReference>
<keyword evidence="4" id="KW-0479">Metal-binding</keyword>
<feature type="compositionally biased region" description="Basic residues" evidence="5">
    <location>
        <begin position="34"/>
        <end position="50"/>
    </location>
</feature>
<dbReference type="GO" id="GO:0008270">
    <property type="term" value="F:zinc ion binding"/>
    <property type="evidence" value="ECO:0007669"/>
    <property type="project" value="UniProtKB-KW"/>
</dbReference>
<organism evidence="8">
    <name type="scientific">Timema tahoe</name>
    <dbReference type="NCBI Taxonomy" id="61484"/>
    <lineage>
        <taxon>Eukaryota</taxon>
        <taxon>Metazoa</taxon>
        <taxon>Ecdysozoa</taxon>
        <taxon>Arthropoda</taxon>
        <taxon>Hexapoda</taxon>
        <taxon>Insecta</taxon>
        <taxon>Pterygota</taxon>
        <taxon>Neoptera</taxon>
        <taxon>Polyneoptera</taxon>
        <taxon>Phasmatodea</taxon>
        <taxon>Timematodea</taxon>
        <taxon>Timematoidea</taxon>
        <taxon>Timematidae</taxon>
        <taxon>Timema</taxon>
    </lineage>
</organism>
<gene>
    <name evidence="8" type="ORF">TTEB3V08_LOCUS3288</name>
</gene>
<evidence type="ECO:0000256" key="2">
    <source>
        <dbReference type="PROSITE-ProRule" id="PRU00176"/>
    </source>
</evidence>
<keyword evidence="3" id="KW-0802">TPR repeat</keyword>
<dbReference type="GO" id="GO:0003723">
    <property type="term" value="F:RNA binding"/>
    <property type="evidence" value="ECO:0007669"/>
    <property type="project" value="UniProtKB-UniRule"/>
</dbReference>
<evidence type="ECO:0000313" key="8">
    <source>
        <dbReference type="EMBL" id="CAD7455208.1"/>
    </source>
</evidence>
<dbReference type="InterPro" id="IPR009060">
    <property type="entry name" value="UBA-like_sf"/>
</dbReference>
<accession>A0A7R9IDI2</accession>
<dbReference type="Pfam" id="PF00076">
    <property type="entry name" value="RRM_1"/>
    <property type="match status" value="1"/>
</dbReference>
<feature type="compositionally biased region" description="Basic and acidic residues" evidence="5">
    <location>
        <begin position="20"/>
        <end position="33"/>
    </location>
</feature>
<dbReference type="InterPro" id="IPR011990">
    <property type="entry name" value="TPR-like_helical_dom_sf"/>
</dbReference>
<dbReference type="AlphaFoldDB" id="A0A7R9IDI2"/>
<dbReference type="Gene3D" id="3.30.70.330">
    <property type="match status" value="1"/>
</dbReference>
<feature type="domain" description="RRM" evidence="6">
    <location>
        <begin position="347"/>
        <end position="419"/>
    </location>
</feature>
<evidence type="ECO:0000256" key="3">
    <source>
        <dbReference type="PROSITE-ProRule" id="PRU00339"/>
    </source>
</evidence>
<feature type="domain" description="C3H1-type" evidence="7">
    <location>
        <begin position="451"/>
        <end position="478"/>
    </location>
</feature>
<dbReference type="PROSITE" id="PS50102">
    <property type="entry name" value="RRM"/>
    <property type="match status" value="1"/>
</dbReference>
<dbReference type="Gene3D" id="1.25.40.10">
    <property type="entry name" value="Tetratricopeptide repeat domain"/>
    <property type="match status" value="1"/>
</dbReference>